<dbReference type="PROSITE" id="PS00845">
    <property type="entry name" value="CAP_GLY_1"/>
    <property type="match status" value="1"/>
</dbReference>
<proteinExistence type="inferred from homology"/>
<comment type="subcellular location">
    <subcellularLocation>
        <location evidence="1">Cytoplasm</location>
    </subcellularLocation>
</comment>
<comment type="similarity">
    <text evidence="2">Belongs to the TBCE family.</text>
</comment>
<dbReference type="SUPFAM" id="SSF52058">
    <property type="entry name" value="L domain-like"/>
    <property type="match status" value="1"/>
</dbReference>
<keyword evidence="5" id="KW-0433">Leucine-rich repeat</keyword>
<keyword evidence="7" id="KW-0143">Chaperone</keyword>
<dbReference type="SMART" id="SM01052">
    <property type="entry name" value="CAP_GLY"/>
    <property type="match status" value="1"/>
</dbReference>
<evidence type="ECO:0000313" key="10">
    <source>
        <dbReference type="Ensembl" id="ENSGMOP00000012507.2"/>
    </source>
</evidence>
<dbReference type="Gene3D" id="3.80.10.10">
    <property type="entry name" value="Ribonuclease Inhibitor"/>
    <property type="match status" value="2"/>
</dbReference>
<dbReference type="Proteomes" id="UP000694546">
    <property type="component" value="Chromosome 3"/>
</dbReference>
<dbReference type="PANTHER" id="PTHR18849:SF0">
    <property type="entry name" value="CILIA- AND FLAGELLA-ASSOCIATED PROTEIN 410-RELATED"/>
    <property type="match status" value="1"/>
</dbReference>
<dbReference type="InterPro" id="IPR044079">
    <property type="entry name" value="Ubl_TBCE"/>
</dbReference>
<evidence type="ECO:0000256" key="6">
    <source>
        <dbReference type="ARBA" id="ARBA00022737"/>
    </source>
</evidence>
<dbReference type="Ensembl" id="ENSGMOT00000012837.2">
    <property type="protein sequence ID" value="ENSGMOP00000012507.2"/>
    <property type="gene ID" value="ENSGMOG00000011693.2"/>
</dbReference>
<dbReference type="InterPro" id="IPR001611">
    <property type="entry name" value="Leu-rich_rpt"/>
</dbReference>
<feature type="domain" description="CAP-Gly" evidence="9">
    <location>
        <begin position="49"/>
        <end position="93"/>
    </location>
</feature>
<evidence type="ECO:0000256" key="8">
    <source>
        <dbReference type="ARBA" id="ARBA00030180"/>
    </source>
</evidence>
<evidence type="ECO:0000259" key="9">
    <source>
        <dbReference type="PROSITE" id="PS50245"/>
    </source>
</evidence>
<dbReference type="OMA" id="SEESHMF"/>
<dbReference type="InterPro" id="IPR029071">
    <property type="entry name" value="Ubiquitin-like_domsf"/>
</dbReference>
<evidence type="ECO:0000256" key="4">
    <source>
        <dbReference type="ARBA" id="ARBA00022490"/>
    </source>
</evidence>
<dbReference type="GO" id="GO:0005737">
    <property type="term" value="C:cytoplasm"/>
    <property type="evidence" value="ECO:0007669"/>
    <property type="project" value="UniProtKB-SubCell"/>
</dbReference>
<keyword evidence="6" id="KW-0677">Repeat</keyword>
<dbReference type="GeneTree" id="ENSGT00530000063405"/>
<dbReference type="PROSITE" id="PS50245">
    <property type="entry name" value="CAP_GLY_2"/>
    <property type="match status" value="1"/>
</dbReference>
<name>A0A8C4ZEU9_GADMO</name>
<keyword evidence="11" id="KW-1185">Reference proteome</keyword>
<organism evidence="10 11">
    <name type="scientific">Gadus morhua</name>
    <name type="common">Atlantic cod</name>
    <dbReference type="NCBI Taxonomy" id="8049"/>
    <lineage>
        <taxon>Eukaryota</taxon>
        <taxon>Metazoa</taxon>
        <taxon>Chordata</taxon>
        <taxon>Craniata</taxon>
        <taxon>Vertebrata</taxon>
        <taxon>Euteleostomi</taxon>
        <taxon>Actinopterygii</taxon>
        <taxon>Neopterygii</taxon>
        <taxon>Teleostei</taxon>
        <taxon>Neoteleostei</taxon>
        <taxon>Acanthomorphata</taxon>
        <taxon>Zeiogadaria</taxon>
        <taxon>Gadariae</taxon>
        <taxon>Gadiformes</taxon>
        <taxon>Gadoidei</taxon>
        <taxon>Gadidae</taxon>
        <taxon>Gadus</taxon>
    </lineage>
</organism>
<dbReference type="AlphaFoldDB" id="A0A8C4ZEU9"/>
<dbReference type="Gene3D" id="2.30.30.190">
    <property type="entry name" value="CAP Gly-rich-like domain"/>
    <property type="match status" value="1"/>
</dbReference>
<keyword evidence="4" id="KW-0963">Cytoplasm</keyword>
<dbReference type="InterPro" id="IPR032675">
    <property type="entry name" value="LRR_dom_sf"/>
</dbReference>
<dbReference type="PROSITE" id="PS51450">
    <property type="entry name" value="LRR"/>
    <property type="match status" value="2"/>
</dbReference>
<dbReference type="InterPro" id="IPR036859">
    <property type="entry name" value="CAP-Gly_dom_sf"/>
</dbReference>
<protein>
    <recommendedName>
        <fullName evidence="3">Tubulin-specific chaperone E</fullName>
    </recommendedName>
    <alternativeName>
        <fullName evidence="8">Tubulin-folding cofactor E</fullName>
    </alternativeName>
</protein>
<dbReference type="PANTHER" id="PTHR18849">
    <property type="entry name" value="LEUCINE RICH REPEAT PROTEIN"/>
    <property type="match status" value="1"/>
</dbReference>
<reference evidence="10" key="2">
    <citation type="submission" date="2025-09" db="UniProtKB">
        <authorList>
            <consortium name="Ensembl"/>
        </authorList>
    </citation>
    <scope>IDENTIFICATION</scope>
</reference>
<sequence length="542" mass="59962">MKIGCETAAVCMVLDNMSAADSREVEMPAEALGRRVSCEGERGTVRYVGEVPPTAGPWLGVEWDNSERGKHDGSHEGIKYFTCRHPTGGSFVRPKKASFGVDFMSAVRDLYQFNLQEVFGPQTTIASKTVEVSGFTKNRADSLGVVSLRHREVSSPGPGDQIRTFMPDVRSLDLCGNLLSSWENVAEITENIEHLRELLLSHNRLSLISDPVSLSHAFSSLNVLSLAGCQLTWTQVLQCAPMWPRLEELYLAENDITELSRPLDVVQDLRVLDLSSNPLVQDSILSLAYLPRLENLNLSTTELSGLQFDDVPPGGKTGMFTTLKVLILNHNNIAQWSAVNELAKLQSLVELSFRHNKQLTNDLTPQTANQLIIAKLPQLAVLNKSRVLPDDRRGAELDYIKTFGLEWLASGGNRDPAENRPSATFTCTHPRYLPLIQKYGAAEEGELKKQTPFALKNQLISVTIVCPEEAERLPVVKKLPDSMTVQKVKGLLSRMLKVPGAAITLTYTGPKMNGSEVDLDNDLKPLQFYSIENGDSLLVRRT</sequence>
<dbReference type="CDD" id="cd17044">
    <property type="entry name" value="Ubl_TBCE"/>
    <property type="match status" value="1"/>
</dbReference>
<dbReference type="Gene3D" id="3.10.20.90">
    <property type="entry name" value="Phosphatidylinositol 3-kinase Catalytic Subunit, Chain A, domain 1"/>
    <property type="match status" value="1"/>
</dbReference>
<accession>A0A8C4ZEU9</accession>
<dbReference type="InterPro" id="IPR000938">
    <property type="entry name" value="CAP-Gly_domain"/>
</dbReference>
<evidence type="ECO:0000313" key="11">
    <source>
        <dbReference type="Proteomes" id="UP000694546"/>
    </source>
</evidence>
<dbReference type="SUPFAM" id="SSF74924">
    <property type="entry name" value="Cap-Gly domain"/>
    <property type="match status" value="1"/>
</dbReference>
<reference evidence="10" key="1">
    <citation type="submission" date="2025-08" db="UniProtKB">
        <authorList>
            <consortium name="Ensembl"/>
        </authorList>
    </citation>
    <scope>IDENTIFICATION</scope>
</reference>
<evidence type="ECO:0000256" key="2">
    <source>
        <dbReference type="ARBA" id="ARBA00006286"/>
    </source>
</evidence>
<evidence type="ECO:0000256" key="7">
    <source>
        <dbReference type="ARBA" id="ARBA00023186"/>
    </source>
</evidence>
<dbReference type="SUPFAM" id="SSF54236">
    <property type="entry name" value="Ubiquitin-like"/>
    <property type="match status" value="1"/>
</dbReference>
<evidence type="ECO:0000256" key="5">
    <source>
        <dbReference type="ARBA" id="ARBA00022614"/>
    </source>
</evidence>
<evidence type="ECO:0000256" key="3">
    <source>
        <dbReference type="ARBA" id="ARBA00015004"/>
    </source>
</evidence>
<dbReference type="Pfam" id="PF01302">
    <property type="entry name" value="CAP_GLY"/>
    <property type="match status" value="1"/>
</dbReference>
<evidence type="ECO:0000256" key="1">
    <source>
        <dbReference type="ARBA" id="ARBA00004496"/>
    </source>
</evidence>